<dbReference type="AlphaFoldDB" id="A0A392UY51"/>
<reference evidence="2 3" key="1">
    <citation type="journal article" date="2018" name="Front. Plant Sci.">
        <title>Red Clover (Trifolium pratense) and Zigzag Clover (T. medium) - A Picture of Genomic Similarities and Differences.</title>
        <authorList>
            <person name="Dluhosova J."/>
            <person name="Istvanek J."/>
            <person name="Nedelnik J."/>
            <person name="Repkova J."/>
        </authorList>
    </citation>
    <scope>NUCLEOTIDE SEQUENCE [LARGE SCALE GENOMIC DNA]</scope>
    <source>
        <strain evidence="3">cv. 10/8</strain>
        <tissue evidence="2">Leaf</tissue>
    </source>
</reference>
<keyword evidence="1" id="KW-0812">Transmembrane</keyword>
<keyword evidence="1" id="KW-0472">Membrane</keyword>
<evidence type="ECO:0000313" key="2">
    <source>
        <dbReference type="EMBL" id="MCI80964.1"/>
    </source>
</evidence>
<comment type="caution">
    <text evidence="2">The sequence shown here is derived from an EMBL/GenBank/DDBJ whole genome shotgun (WGS) entry which is preliminary data.</text>
</comment>
<dbReference type="EMBL" id="LXQA011007428">
    <property type="protein sequence ID" value="MCI80964.1"/>
    <property type="molecule type" value="Genomic_DNA"/>
</dbReference>
<feature type="transmembrane region" description="Helical" evidence="1">
    <location>
        <begin position="20"/>
        <end position="38"/>
    </location>
</feature>
<evidence type="ECO:0000256" key="1">
    <source>
        <dbReference type="SAM" id="Phobius"/>
    </source>
</evidence>
<dbReference type="Proteomes" id="UP000265520">
    <property type="component" value="Unassembled WGS sequence"/>
</dbReference>
<proteinExistence type="predicted"/>
<evidence type="ECO:0000313" key="3">
    <source>
        <dbReference type="Proteomes" id="UP000265520"/>
    </source>
</evidence>
<protein>
    <submittedName>
        <fullName evidence="2">Uncharacterized protein</fullName>
    </submittedName>
</protein>
<name>A0A392UY51_9FABA</name>
<feature type="non-terminal residue" evidence="2">
    <location>
        <position position="41"/>
    </location>
</feature>
<keyword evidence="3" id="KW-1185">Reference proteome</keyword>
<keyword evidence="1" id="KW-1133">Transmembrane helix</keyword>
<organism evidence="2 3">
    <name type="scientific">Trifolium medium</name>
    <dbReference type="NCBI Taxonomy" id="97028"/>
    <lineage>
        <taxon>Eukaryota</taxon>
        <taxon>Viridiplantae</taxon>
        <taxon>Streptophyta</taxon>
        <taxon>Embryophyta</taxon>
        <taxon>Tracheophyta</taxon>
        <taxon>Spermatophyta</taxon>
        <taxon>Magnoliopsida</taxon>
        <taxon>eudicotyledons</taxon>
        <taxon>Gunneridae</taxon>
        <taxon>Pentapetalae</taxon>
        <taxon>rosids</taxon>
        <taxon>fabids</taxon>
        <taxon>Fabales</taxon>
        <taxon>Fabaceae</taxon>
        <taxon>Papilionoideae</taxon>
        <taxon>50 kb inversion clade</taxon>
        <taxon>NPAAA clade</taxon>
        <taxon>Hologalegina</taxon>
        <taxon>IRL clade</taxon>
        <taxon>Trifolieae</taxon>
        <taxon>Trifolium</taxon>
    </lineage>
</organism>
<sequence>MVVREWSADWIFSEVFGVKVTVGVVGVLAVASSSDIVWKRG</sequence>
<accession>A0A392UY51</accession>